<sequence length="112" mass="13681">MEAEQHELYEYARDRIKQKKGLFYHFVVICLGSFFLFIANKWLGLYPEKTWWTWAVTVWVFLFILHVIKVFVINNFMNKHWEREQIDKLMLRQANKIEKLKNDLENSKPSAE</sequence>
<feature type="transmembrane region" description="Helical" evidence="1">
    <location>
        <begin position="51"/>
        <end position="73"/>
    </location>
</feature>
<dbReference type="Proteomes" id="UP001589576">
    <property type="component" value="Unassembled WGS sequence"/>
</dbReference>
<evidence type="ECO:0000259" key="2">
    <source>
        <dbReference type="Pfam" id="PF13239"/>
    </source>
</evidence>
<comment type="caution">
    <text evidence="3">The sequence shown here is derived from an EMBL/GenBank/DDBJ whole genome shotgun (WGS) entry which is preliminary data.</text>
</comment>
<reference evidence="3 4" key="1">
    <citation type="submission" date="2024-09" db="EMBL/GenBank/DDBJ databases">
        <authorList>
            <person name="Sun Q."/>
            <person name="Mori K."/>
        </authorList>
    </citation>
    <scope>NUCLEOTIDE SEQUENCE [LARGE SCALE GENOMIC DNA]</scope>
    <source>
        <strain evidence="3 4">CECT 8460</strain>
    </source>
</reference>
<keyword evidence="1" id="KW-0812">Transmembrane</keyword>
<dbReference type="Pfam" id="PF13239">
    <property type="entry name" value="2TM"/>
    <property type="match status" value="1"/>
</dbReference>
<gene>
    <name evidence="3" type="ORF">ACFFUU_06505</name>
</gene>
<feature type="domain" description="2TM" evidence="2">
    <location>
        <begin position="11"/>
        <end position="90"/>
    </location>
</feature>
<organism evidence="3 4">
    <name type="scientific">Flavobacterium paronense</name>
    <dbReference type="NCBI Taxonomy" id="1392775"/>
    <lineage>
        <taxon>Bacteria</taxon>
        <taxon>Pseudomonadati</taxon>
        <taxon>Bacteroidota</taxon>
        <taxon>Flavobacteriia</taxon>
        <taxon>Flavobacteriales</taxon>
        <taxon>Flavobacteriaceae</taxon>
        <taxon>Flavobacterium</taxon>
    </lineage>
</organism>
<evidence type="ECO:0000313" key="3">
    <source>
        <dbReference type="EMBL" id="MFB9089244.1"/>
    </source>
</evidence>
<feature type="transmembrane region" description="Helical" evidence="1">
    <location>
        <begin position="21"/>
        <end position="39"/>
    </location>
</feature>
<keyword evidence="1" id="KW-0472">Membrane</keyword>
<keyword evidence="4" id="KW-1185">Reference proteome</keyword>
<name>A0ABV5GDQ0_9FLAO</name>
<dbReference type="EMBL" id="JBHMFB010000016">
    <property type="protein sequence ID" value="MFB9089244.1"/>
    <property type="molecule type" value="Genomic_DNA"/>
</dbReference>
<accession>A0ABV5GDQ0</accession>
<keyword evidence="1" id="KW-1133">Transmembrane helix</keyword>
<evidence type="ECO:0000313" key="4">
    <source>
        <dbReference type="Proteomes" id="UP001589576"/>
    </source>
</evidence>
<evidence type="ECO:0000256" key="1">
    <source>
        <dbReference type="SAM" id="Phobius"/>
    </source>
</evidence>
<dbReference type="InterPro" id="IPR025698">
    <property type="entry name" value="2TM_dom"/>
</dbReference>
<proteinExistence type="predicted"/>
<protein>
    <submittedName>
        <fullName evidence="3">2TM domain-containing protein</fullName>
    </submittedName>
</protein>
<dbReference type="RefSeq" id="WP_290286217.1">
    <property type="nucleotide sequence ID" value="NZ_JAUFQN010000019.1"/>
</dbReference>